<evidence type="ECO:0000313" key="2">
    <source>
        <dbReference type="Proteomes" id="UP001189429"/>
    </source>
</evidence>
<sequence>MSSVKQLVSSSARDVPRRATKDLYHEVKTMKTEVRILHQQLWCSTRARLVLGALVTQWAAQAVGDRSKRMPRSSSHDTPVMAVSPYFVAPKFEEMLQAAGDFVRFVDDHAELPQATRATAESEDVLIEEISADPITDQGIYLVTVAIPDR</sequence>
<evidence type="ECO:0000313" key="1">
    <source>
        <dbReference type="EMBL" id="CAK0794278.1"/>
    </source>
</evidence>
<accession>A0ABN9PRQ8</accession>
<organism evidence="1 2">
    <name type="scientific">Prorocentrum cordatum</name>
    <dbReference type="NCBI Taxonomy" id="2364126"/>
    <lineage>
        <taxon>Eukaryota</taxon>
        <taxon>Sar</taxon>
        <taxon>Alveolata</taxon>
        <taxon>Dinophyceae</taxon>
        <taxon>Prorocentrales</taxon>
        <taxon>Prorocentraceae</taxon>
        <taxon>Prorocentrum</taxon>
    </lineage>
</organism>
<reference evidence="1" key="1">
    <citation type="submission" date="2023-10" db="EMBL/GenBank/DDBJ databases">
        <authorList>
            <person name="Chen Y."/>
            <person name="Shah S."/>
            <person name="Dougan E. K."/>
            <person name="Thang M."/>
            <person name="Chan C."/>
        </authorList>
    </citation>
    <scope>NUCLEOTIDE SEQUENCE [LARGE SCALE GENOMIC DNA]</scope>
</reference>
<keyword evidence="2" id="KW-1185">Reference proteome</keyword>
<comment type="caution">
    <text evidence="1">The sequence shown here is derived from an EMBL/GenBank/DDBJ whole genome shotgun (WGS) entry which is preliminary data.</text>
</comment>
<name>A0ABN9PRQ8_9DINO</name>
<protein>
    <submittedName>
        <fullName evidence="1">Uncharacterized protein</fullName>
    </submittedName>
</protein>
<gene>
    <name evidence="1" type="ORF">PCOR1329_LOCUS4339</name>
</gene>
<dbReference type="EMBL" id="CAUYUJ010001114">
    <property type="protein sequence ID" value="CAK0794278.1"/>
    <property type="molecule type" value="Genomic_DNA"/>
</dbReference>
<proteinExistence type="predicted"/>
<dbReference type="Proteomes" id="UP001189429">
    <property type="component" value="Unassembled WGS sequence"/>
</dbReference>